<organism evidence="2 3">
    <name type="scientific">Virgibacillus natechei</name>
    <dbReference type="NCBI Taxonomy" id="1216297"/>
    <lineage>
        <taxon>Bacteria</taxon>
        <taxon>Bacillati</taxon>
        <taxon>Bacillota</taxon>
        <taxon>Bacilli</taxon>
        <taxon>Bacillales</taxon>
        <taxon>Bacillaceae</taxon>
        <taxon>Virgibacillus</taxon>
    </lineage>
</organism>
<evidence type="ECO:0000313" key="3">
    <source>
        <dbReference type="Proteomes" id="UP001519345"/>
    </source>
</evidence>
<protein>
    <submittedName>
        <fullName evidence="2">Flp pilus assembly protein TadG</fullName>
    </submittedName>
</protein>
<keyword evidence="1" id="KW-0812">Transmembrane</keyword>
<feature type="transmembrane region" description="Helical" evidence="1">
    <location>
        <begin position="16"/>
        <end position="35"/>
    </location>
</feature>
<keyword evidence="3" id="KW-1185">Reference proteome</keyword>
<accession>A0ABS4ICR4</accession>
<dbReference type="EMBL" id="JAGGKX010000002">
    <property type="protein sequence ID" value="MBP1968648.1"/>
    <property type="molecule type" value="Genomic_DNA"/>
</dbReference>
<gene>
    <name evidence="2" type="ORF">J2Z83_000740</name>
</gene>
<evidence type="ECO:0000256" key="1">
    <source>
        <dbReference type="SAM" id="Phobius"/>
    </source>
</evidence>
<sequence>MKQFFKRLLFKDKGSVSVFAILIILPIFLLNALFIDTARIFSAERQIENGIDTALRSTMAEFNEELASVGLFSYSGSQSEVQSDFRLCLDEQM</sequence>
<keyword evidence="1" id="KW-1133">Transmembrane helix</keyword>
<name>A0ABS4ICR4_9BACI</name>
<dbReference type="Proteomes" id="UP001519345">
    <property type="component" value="Unassembled WGS sequence"/>
</dbReference>
<reference evidence="2 3" key="1">
    <citation type="submission" date="2021-03" db="EMBL/GenBank/DDBJ databases">
        <title>Genomic Encyclopedia of Type Strains, Phase IV (KMG-IV): sequencing the most valuable type-strain genomes for metagenomic binning, comparative biology and taxonomic classification.</title>
        <authorList>
            <person name="Goeker M."/>
        </authorList>
    </citation>
    <scope>NUCLEOTIDE SEQUENCE [LARGE SCALE GENOMIC DNA]</scope>
    <source>
        <strain evidence="2 3">DSM 25609</strain>
    </source>
</reference>
<keyword evidence="1" id="KW-0472">Membrane</keyword>
<dbReference type="RefSeq" id="WP_209461855.1">
    <property type="nucleotide sequence ID" value="NZ_CP110224.1"/>
</dbReference>
<evidence type="ECO:0000313" key="2">
    <source>
        <dbReference type="EMBL" id="MBP1968648.1"/>
    </source>
</evidence>
<proteinExistence type="predicted"/>
<comment type="caution">
    <text evidence="2">The sequence shown here is derived from an EMBL/GenBank/DDBJ whole genome shotgun (WGS) entry which is preliminary data.</text>
</comment>